<dbReference type="Proteomes" id="UP000295096">
    <property type="component" value="Unassembled WGS sequence"/>
</dbReference>
<dbReference type="EC" id="2.7.13.3" evidence="2"/>
<dbReference type="EMBL" id="SMSJ01000013">
    <property type="protein sequence ID" value="TDH62275.1"/>
    <property type="molecule type" value="Genomic_DNA"/>
</dbReference>
<comment type="catalytic activity">
    <reaction evidence="1">
        <text>ATP + protein L-histidine = ADP + protein N-phospho-L-histidine.</text>
        <dbReference type="EC" id="2.7.13.3"/>
    </reaction>
</comment>
<dbReference type="SMART" id="SM00387">
    <property type="entry name" value="HATPase_c"/>
    <property type="match status" value="1"/>
</dbReference>
<name>A0A4V3AAA0_9PROT</name>
<evidence type="ECO:0000259" key="5">
    <source>
        <dbReference type="PROSITE" id="PS50112"/>
    </source>
</evidence>
<dbReference type="InterPro" id="IPR003661">
    <property type="entry name" value="HisK_dim/P_dom"/>
</dbReference>
<dbReference type="SUPFAM" id="SSF55874">
    <property type="entry name" value="ATPase domain of HSP90 chaperone/DNA topoisomerase II/histidine kinase"/>
    <property type="match status" value="1"/>
</dbReference>
<dbReference type="InterPro" id="IPR036097">
    <property type="entry name" value="HisK_dim/P_sf"/>
</dbReference>
<comment type="caution">
    <text evidence="6">The sequence shown here is derived from an EMBL/GenBank/DDBJ whole genome shotgun (WGS) entry which is preliminary data.</text>
</comment>
<dbReference type="Gene3D" id="1.10.287.130">
    <property type="match status" value="1"/>
</dbReference>
<dbReference type="CDD" id="cd16922">
    <property type="entry name" value="HATPase_EvgS-ArcB-TorS-like"/>
    <property type="match status" value="1"/>
</dbReference>
<dbReference type="GO" id="GO:0000155">
    <property type="term" value="F:phosphorelay sensor kinase activity"/>
    <property type="evidence" value="ECO:0007669"/>
    <property type="project" value="InterPro"/>
</dbReference>
<dbReference type="Pfam" id="PF12860">
    <property type="entry name" value="PAS_7"/>
    <property type="match status" value="15"/>
</dbReference>
<dbReference type="InterPro" id="IPR052155">
    <property type="entry name" value="Biofilm_reg_signaling"/>
</dbReference>
<dbReference type="InterPro" id="IPR000014">
    <property type="entry name" value="PAS"/>
</dbReference>
<keyword evidence="7" id="KW-1185">Reference proteome</keyword>
<evidence type="ECO:0000256" key="1">
    <source>
        <dbReference type="ARBA" id="ARBA00000085"/>
    </source>
</evidence>
<dbReference type="Pfam" id="PF02518">
    <property type="entry name" value="HATPase_c"/>
    <property type="match status" value="1"/>
</dbReference>
<dbReference type="Pfam" id="PF00512">
    <property type="entry name" value="HisKA"/>
    <property type="match status" value="1"/>
</dbReference>
<dbReference type="SMART" id="SM00091">
    <property type="entry name" value="PAS"/>
    <property type="match status" value="11"/>
</dbReference>
<dbReference type="InterPro" id="IPR036890">
    <property type="entry name" value="HATPase_C_sf"/>
</dbReference>
<dbReference type="PROSITE" id="PS50112">
    <property type="entry name" value="PAS"/>
    <property type="match status" value="1"/>
</dbReference>
<sequence>MTHDGTGQDGGTHPGTGDPASAAALSAALSAALAALPLGVWVVGADGRLAFANAATRQVTGIDPAETPPGLPAAELVRRFAYRGIYGEGDPAALAAEHLAIDRSRPFRRQFRRTDGASFEQAGVPLPGGGYVAAVIELTGHLAREREAQARARRLESLLAQLRGGVAAYDPERRVLFNNPAYEDLLGLPRGALRPGTSFETLFEMLSARGEFANTDAAAVIDHRRRLDRTRPVAYQRIRPNGQALQVESQPLPEGGYLVELTDITAAKRAEDEARRRAALLDGVLASLPHGVVVYGADGRVAMVNAAYQAIMAGAELAVGEHRDDITRRRAAAGEYGAETPAMLALMQLKAVPQQLAPVQRTRPDGRVLDLRYAPLPDGGIVQVTTDITDLHAARAEATAHAAQLQVMLDNMRHGIALYDAELRLVVSNALAARLTGLPAESMQPGRHIHDLVREQAARGVFGEPAETGRVLASALAIDRRRPSSRTLHRPDGTVVEVVTDPTPDGGYVVSFSDVTASAAAQETAQAQAAMLQVALDSMRHGFILYDAAARVIAANALAAACCGLAPADIAPGRTLEQVLRRQRAAGVFGSGEAAEATFRALLALDRSQPFEARRHLPDGRVMEIRSAPTPAGGFVITLTDVTARAQAEARAEQRAAVLQTALESMQHGFVLYDAAARLVAANSLGAAYSSLAPEELVPGRPLASLLRAQRKAGAFGPEPAAAVREAELVALDRGRPHEYRRTTPDGGILEVRSAPTAEGGFVVTLTDITALARAEAAARDRANLLQAMLDHMRHGIVVFGPDHRVLAANELCSTLGGMAPGTVRPGRGLPELVAERVAANGPFEPAAAAAAIAEDLGLDRRLPLRRERLNAHGRVVAVSSDPLPDGGFVISYVDTTEVNAAKAEAQHRAMLLQTMQDSMRHGIALFGPDQRLIVANRLAPDLAGLPAEEMVPGITPHDLAMWQLRRGVFGQGPDAEAEALEVARRDRSRSYPVRRRMPDGRVVDSVSDPTPDGGFVITWTDTTAQVAAEAAAAERMATLQAMIDTMHHGVVLFGPDHRFIADNRLSRELAGVPDAAARPGASFDSITAALFSAGATGDPALDEQLAGMSLQADRSRPLHYIRPTRDGRTLEVFSDPMPDGGFVITLSDITPLARAEAEAKRRAATQAVMLDVIRHGIALFGPDHRLVAANRLACDLSGVPAEMLHPGMRFEHAVRYQREAGVFGQGEEAAAIERLALGADRTRTLRYHRRSPDGRLIEVVSDPTADGGFALTYSDITALAAAEAAAESRAGMLQAALDHMRHGLLIYGPDRRLLAANALAAELSGLVPEDVAPGAGFDDLVRRQHAAGQFGPEPEATAVLHRLLRADRSKRGRRIRHTPDGRQVEVFTDPTPDGGFVISFTDITARARAEAEAKQRAGLLRDALDSMRHGLMLFGPDRRLLTANRLAGPDYGIPDLRGREGVLFETLVAEQAAAAEFGDAAPRPLGEEVLALDRGQPARYRRRRPDGRVIEVGSDPTPGGGFVVTHTDVTELARAQDEASARAAVLQLMLDNMRHGIAHFDGDGRLVTANRLAAEFNGIDPALVQPGVQARDLAMASLRAGMISAEELQAGLADDYSRPQRRTRMQPNGRVIEIFTDPTPDGGFVATYSDVTALTEAEARARERAGILEVMLDNLRHGIQLFDADQRLVAANRLAADLAGYPTDQLPQGALLSELVAEQIRVGAIRGDQLRMQAMAQAIDRTQPARYTRPHRDGRIIEVTSDPTPGGGFVITMADISALAEAEQAAQHRAALLQAMLDNSRQGVILFDMEGRILAANGIAADLNGVPPELIQPGATIRALIRAQGELGYFDAETLEEALSLVPEHAAWPTPYSRRRTLGQNRIVEVTTDSVGGVGYIRSYRDISEELRARAELERARDAAETANKAKSRFLATMSHELRTPLNAVIGFSEAITVDPDPVRGKEYVRSIHEAGRHLLSLIDDILDVTRAETVGFTTTEGEVQPIPLLEGVARVMQVTAATAGVAVVQALPATLPLLRADELRLRQVLLNLVSNAVKFTPQGGRVTISAEETPEGGLVMRVTDSGIGIRPEDIPRAFEPFTQLDSSLSRRFPGSGLGLYLSRALAEAQGATLTLDSIPGAGTTAVLCFPKSRLITPLAA</sequence>
<dbReference type="SMART" id="SM00388">
    <property type="entry name" value="HisKA"/>
    <property type="match status" value="1"/>
</dbReference>
<dbReference type="InterPro" id="IPR005467">
    <property type="entry name" value="His_kinase_dom"/>
</dbReference>
<dbReference type="InterPro" id="IPR035965">
    <property type="entry name" value="PAS-like_dom_sf"/>
</dbReference>
<evidence type="ECO:0000313" key="6">
    <source>
        <dbReference type="EMBL" id="TDH62275.1"/>
    </source>
</evidence>
<evidence type="ECO:0000259" key="4">
    <source>
        <dbReference type="PROSITE" id="PS50109"/>
    </source>
</evidence>
<reference evidence="6 7" key="1">
    <citation type="journal article" date="2016" name="J. Microbiol.">
        <title>Dankookia rubra gen. nov., sp. nov., an alphaproteobacterium isolated from sediment of a shallow stream.</title>
        <authorList>
            <person name="Kim W.H."/>
            <person name="Kim D.H."/>
            <person name="Kang K."/>
            <person name="Ahn T.Y."/>
        </authorList>
    </citation>
    <scope>NUCLEOTIDE SEQUENCE [LARGE SCALE GENOMIC DNA]</scope>
    <source>
        <strain evidence="6 7">JCM30602</strain>
    </source>
</reference>
<dbReference type="PANTHER" id="PTHR44757:SF2">
    <property type="entry name" value="BIOFILM ARCHITECTURE MAINTENANCE PROTEIN MBAA"/>
    <property type="match status" value="1"/>
</dbReference>
<evidence type="ECO:0000256" key="3">
    <source>
        <dbReference type="ARBA" id="ARBA00022553"/>
    </source>
</evidence>
<organism evidence="6 7">
    <name type="scientific">Dankookia rubra</name>
    <dbReference type="NCBI Taxonomy" id="1442381"/>
    <lineage>
        <taxon>Bacteria</taxon>
        <taxon>Pseudomonadati</taxon>
        <taxon>Pseudomonadota</taxon>
        <taxon>Alphaproteobacteria</taxon>
        <taxon>Acetobacterales</taxon>
        <taxon>Roseomonadaceae</taxon>
        <taxon>Dankookia</taxon>
    </lineage>
</organism>
<keyword evidence="3" id="KW-0597">Phosphoprotein</keyword>
<dbReference type="SUPFAM" id="SSF55785">
    <property type="entry name" value="PYP-like sensor domain (PAS domain)"/>
    <property type="match status" value="15"/>
</dbReference>
<dbReference type="InterPro" id="IPR003594">
    <property type="entry name" value="HATPase_dom"/>
</dbReference>
<dbReference type="InterPro" id="IPR004358">
    <property type="entry name" value="Sig_transdc_His_kin-like_C"/>
</dbReference>
<dbReference type="RefSeq" id="WP_133289011.1">
    <property type="nucleotide sequence ID" value="NZ_SMSJ01000013.1"/>
</dbReference>
<protein>
    <recommendedName>
        <fullName evidence="2">histidine kinase</fullName>
        <ecNumber evidence="2">2.7.13.3</ecNumber>
    </recommendedName>
</protein>
<dbReference type="PRINTS" id="PR00344">
    <property type="entry name" value="BCTRLSENSOR"/>
</dbReference>
<accession>A0A4V3AAA0</accession>
<dbReference type="SUPFAM" id="SSF47384">
    <property type="entry name" value="Homodimeric domain of signal transducing histidine kinase"/>
    <property type="match status" value="1"/>
</dbReference>
<dbReference type="CDD" id="cd00082">
    <property type="entry name" value="HisKA"/>
    <property type="match status" value="1"/>
</dbReference>
<feature type="domain" description="Histidine kinase" evidence="4">
    <location>
        <begin position="1934"/>
        <end position="2151"/>
    </location>
</feature>
<feature type="domain" description="PAS" evidence="5">
    <location>
        <begin position="25"/>
        <end position="66"/>
    </location>
</feature>
<dbReference type="Gene3D" id="3.30.565.10">
    <property type="entry name" value="Histidine kinase-like ATPase, C-terminal domain"/>
    <property type="match status" value="1"/>
</dbReference>
<dbReference type="PANTHER" id="PTHR44757">
    <property type="entry name" value="DIGUANYLATE CYCLASE DGCP"/>
    <property type="match status" value="1"/>
</dbReference>
<dbReference type="PROSITE" id="PS50109">
    <property type="entry name" value="HIS_KIN"/>
    <property type="match status" value="1"/>
</dbReference>
<gene>
    <name evidence="6" type="ORF">E2C06_12900</name>
</gene>
<dbReference type="OrthoDB" id="8477115at2"/>
<proteinExistence type="predicted"/>
<dbReference type="Gene3D" id="3.30.450.20">
    <property type="entry name" value="PAS domain"/>
    <property type="match status" value="14"/>
</dbReference>
<evidence type="ECO:0000313" key="7">
    <source>
        <dbReference type="Proteomes" id="UP000295096"/>
    </source>
</evidence>
<evidence type="ECO:0000256" key="2">
    <source>
        <dbReference type="ARBA" id="ARBA00012438"/>
    </source>
</evidence>